<evidence type="ECO:0000313" key="1">
    <source>
        <dbReference type="EMBL" id="MPC72296.1"/>
    </source>
</evidence>
<evidence type="ECO:0000313" key="2">
    <source>
        <dbReference type="Proteomes" id="UP000324222"/>
    </source>
</evidence>
<proteinExistence type="predicted"/>
<dbReference type="Proteomes" id="UP000324222">
    <property type="component" value="Unassembled WGS sequence"/>
</dbReference>
<keyword evidence="2" id="KW-1185">Reference proteome</keyword>
<dbReference type="EMBL" id="VSRR010034483">
    <property type="protein sequence ID" value="MPC72296.1"/>
    <property type="molecule type" value="Genomic_DNA"/>
</dbReference>
<accession>A0A5B7HQX3</accession>
<reference evidence="1 2" key="1">
    <citation type="submission" date="2019-05" db="EMBL/GenBank/DDBJ databases">
        <title>Another draft genome of Portunus trituberculatus and its Hox gene families provides insights of decapod evolution.</title>
        <authorList>
            <person name="Jeong J.-H."/>
            <person name="Song I."/>
            <person name="Kim S."/>
            <person name="Choi T."/>
            <person name="Kim D."/>
            <person name="Ryu S."/>
            <person name="Kim W."/>
        </authorList>
    </citation>
    <scope>NUCLEOTIDE SEQUENCE [LARGE SCALE GENOMIC DNA]</scope>
    <source>
        <tissue evidence="1">Muscle</tissue>
    </source>
</reference>
<comment type="caution">
    <text evidence="1">The sequence shown here is derived from an EMBL/GenBank/DDBJ whole genome shotgun (WGS) entry which is preliminary data.</text>
</comment>
<dbReference type="AlphaFoldDB" id="A0A5B7HQX3"/>
<gene>
    <name evidence="1" type="ORF">E2C01_066595</name>
</gene>
<sequence>MGKIYLIYDFFFYIQRLSRNKLNSYVEVPLYNFSLLQFFCFDCYSHYFHFVLTILSQTIISTPFPPSSFLSLLQLLNPFSLKLT</sequence>
<organism evidence="1 2">
    <name type="scientific">Portunus trituberculatus</name>
    <name type="common">Swimming crab</name>
    <name type="synonym">Neptunus trituberculatus</name>
    <dbReference type="NCBI Taxonomy" id="210409"/>
    <lineage>
        <taxon>Eukaryota</taxon>
        <taxon>Metazoa</taxon>
        <taxon>Ecdysozoa</taxon>
        <taxon>Arthropoda</taxon>
        <taxon>Crustacea</taxon>
        <taxon>Multicrustacea</taxon>
        <taxon>Malacostraca</taxon>
        <taxon>Eumalacostraca</taxon>
        <taxon>Eucarida</taxon>
        <taxon>Decapoda</taxon>
        <taxon>Pleocyemata</taxon>
        <taxon>Brachyura</taxon>
        <taxon>Eubrachyura</taxon>
        <taxon>Portunoidea</taxon>
        <taxon>Portunidae</taxon>
        <taxon>Portuninae</taxon>
        <taxon>Portunus</taxon>
    </lineage>
</organism>
<name>A0A5B7HQX3_PORTR</name>
<protein>
    <submittedName>
        <fullName evidence="1">Uncharacterized protein</fullName>
    </submittedName>
</protein>